<keyword evidence="2" id="KW-0812">Transmembrane</keyword>
<keyword evidence="1" id="KW-0813">Transport</keyword>
<protein>
    <recommendedName>
        <fullName evidence="3">Cytochrome oxidase subunit I profile domain-containing protein</fullName>
    </recommendedName>
</protein>
<feature type="transmembrane region" description="Helical" evidence="2">
    <location>
        <begin position="308"/>
        <end position="329"/>
    </location>
</feature>
<evidence type="ECO:0000256" key="2">
    <source>
        <dbReference type="SAM" id="Phobius"/>
    </source>
</evidence>
<dbReference type="Proteomes" id="UP000321635">
    <property type="component" value="Unassembled WGS sequence"/>
</dbReference>
<evidence type="ECO:0000313" key="4">
    <source>
        <dbReference type="EMBL" id="GEN58670.1"/>
    </source>
</evidence>
<dbReference type="InterPro" id="IPR000883">
    <property type="entry name" value="Cyt_C_Oxase_1"/>
</dbReference>
<feature type="transmembrane region" description="Helical" evidence="2">
    <location>
        <begin position="139"/>
        <end position="162"/>
    </location>
</feature>
<keyword evidence="2" id="KW-1133">Transmembrane helix</keyword>
<feature type="transmembrane region" description="Helical" evidence="2">
    <location>
        <begin position="32"/>
        <end position="57"/>
    </location>
</feature>
<dbReference type="GO" id="GO:0016020">
    <property type="term" value="C:membrane"/>
    <property type="evidence" value="ECO:0007669"/>
    <property type="project" value="InterPro"/>
</dbReference>
<feature type="domain" description="Cytochrome oxidase subunit I profile" evidence="3">
    <location>
        <begin position="1"/>
        <end position="303"/>
    </location>
</feature>
<feature type="transmembrane region" description="Helical" evidence="2">
    <location>
        <begin position="368"/>
        <end position="390"/>
    </location>
</feature>
<evidence type="ECO:0000313" key="5">
    <source>
        <dbReference type="Proteomes" id="UP000321635"/>
    </source>
</evidence>
<dbReference type="EMBL" id="BJYF01000003">
    <property type="protein sequence ID" value="GEN58670.1"/>
    <property type="molecule type" value="Genomic_DNA"/>
</dbReference>
<feature type="transmembrane region" description="Helical" evidence="2">
    <location>
        <begin position="221"/>
        <end position="240"/>
    </location>
</feature>
<dbReference type="GO" id="GO:0004129">
    <property type="term" value="F:cytochrome-c oxidase activity"/>
    <property type="evidence" value="ECO:0007669"/>
    <property type="project" value="InterPro"/>
</dbReference>
<dbReference type="PRINTS" id="PR01165">
    <property type="entry name" value="CYCOXIDASEI"/>
</dbReference>
<keyword evidence="5" id="KW-1185">Reference proteome</keyword>
<name>A0A511X6U9_9PROT</name>
<feature type="transmembrane region" description="Helical" evidence="2">
    <location>
        <begin position="182"/>
        <end position="200"/>
    </location>
</feature>
<dbReference type="GO" id="GO:0020037">
    <property type="term" value="F:heme binding"/>
    <property type="evidence" value="ECO:0007669"/>
    <property type="project" value="InterPro"/>
</dbReference>
<organism evidence="4 5">
    <name type="scientific">Acetobacter nitrogenifigens DSM 23921 = NBRC 105050</name>
    <dbReference type="NCBI Taxonomy" id="1120919"/>
    <lineage>
        <taxon>Bacteria</taxon>
        <taxon>Pseudomonadati</taxon>
        <taxon>Pseudomonadota</taxon>
        <taxon>Alphaproteobacteria</taxon>
        <taxon>Acetobacterales</taxon>
        <taxon>Acetobacteraceae</taxon>
        <taxon>Acetobacter</taxon>
    </lineage>
</organism>
<dbReference type="InterPro" id="IPR036927">
    <property type="entry name" value="Cyt_c_oxase-like_su1_sf"/>
</dbReference>
<accession>A0A511X6U9</accession>
<feature type="transmembrane region" description="Helical" evidence="2">
    <location>
        <begin position="69"/>
        <end position="92"/>
    </location>
</feature>
<proteinExistence type="predicted"/>
<comment type="caution">
    <text evidence="4">The sequence shown here is derived from an EMBL/GenBank/DDBJ whole genome shotgun (WGS) entry which is preliminary data.</text>
</comment>
<dbReference type="PROSITE" id="PS50855">
    <property type="entry name" value="COX1"/>
    <property type="match status" value="1"/>
</dbReference>
<dbReference type="AlphaFoldDB" id="A0A511X6U9"/>
<keyword evidence="1" id="KW-0679">Respiratory chain</keyword>
<dbReference type="InterPro" id="IPR023616">
    <property type="entry name" value="Cyt_c_oxase-like_su1_dom"/>
</dbReference>
<reference evidence="4 5" key="1">
    <citation type="submission" date="2019-07" db="EMBL/GenBank/DDBJ databases">
        <title>Whole genome shotgun sequence of Acetobacter nitrogenifigens NBRC 105050.</title>
        <authorList>
            <person name="Hosoyama A."/>
            <person name="Uohara A."/>
            <person name="Ohji S."/>
            <person name="Ichikawa N."/>
        </authorList>
    </citation>
    <scope>NUCLEOTIDE SEQUENCE [LARGE SCALE GENOMIC DNA]</scope>
    <source>
        <strain evidence="4 5">NBRC 105050</strain>
    </source>
</reference>
<feature type="transmembrane region" description="Helical" evidence="2">
    <location>
        <begin position="252"/>
        <end position="271"/>
    </location>
</feature>
<sequence length="405" mass="41223">MFSCVVGAAAGTAALASQFGFLPSDLAKKAGQAHSIAMVLYVALPALLGGFGALLAPAELRRGVGASAICARLLSLSLVLMIASLLLFFGAAGAAMSVWGGPVWCLGAVVMATSVLSRILDSRTSVVSGERRSAHRFSLFLWTQVAAAAGLLFSVPVLAAGLTRTLVSGASAPDVLTSFETPAMIIVLVAALGLASRAFEPAAGQDDDPGVSALESNVGRAVVVAAGVGGPVIWAHAMMAHQTLVPVVSFEIGLAALCSLTFGALWMSRLWRRAVSFAGRGGVPLLWTSGFFVVLLSGWTVGVAEGDSVHAAVLSASALALFGAFYGWLDSAGRWYPAVAARFQFLFMFAGSILGSLAVSHAGGALQIVSGVAFGLSLLALVVVALGVFLGERSTDGATITQVAR</sequence>
<keyword evidence="2" id="KW-0472">Membrane</keyword>
<feature type="transmembrane region" description="Helical" evidence="2">
    <location>
        <begin position="341"/>
        <end position="362"/>
    </location>
</feature>
<gene>
    <name evidence="4" type="ORF">ANI02nite_05540</name>
</gene>
<dbReference type="STRING" id="1120919.GCA_000429165_00575"/>
<dbReference type="SUPFAM" id="SSF81442">
    <property type="entry name" value="Cytochrome c oxidase subunit I-like"/>
    <property type="match status" value="1"/>
</dbReference>
<feature type="transmembrane region" description="Helical" evidence="2">
    <location>
        <begin position="283"/>
        <end position="302"/>
    </location>
</feature>
<dbReference type="GO" id="GO:0009060">
    <property type="term" value="P:aerobic respiration"/>
    <property type="evidence" value="ECO:0007669"/>
    <property type="project" value="InterPro"/>
</dbReference>
<evidence type="ECO:0000259" key="3">
    <source>
        <dbReference type="PROSITE" id="PS50855"/>
    </source>
</evidence>
<dbReference type="Gene3D" id="1.20.210.10">
    <property type="entry name" value="Cytochrome c oxidase-like, subunit I domain"/>
    <property type="match status" value="1"/>
</dbReference>
<feature type="transmembrane region" description="Helical" evidence="2">
    <location>
        <begin position="98"/>
        <end position="119"/>
    </location>
</feature>
<evidence type="ECO:0000256" key="1">
    <source>
        <dbReference type="ARBA" id="ARBA00022660"/>
    </source>
</evidence>
<keyword evidence="1" id="KW-0249">Electron transport</keyword>